<accession>A0ABT4T288</accession>
<organism evidence="3 4">
    <name type="scientific">Nonomuraea ferruginea</name>
    <dbReference type="NCBI Taxonomy" id="46174"/>
    <lineage>
        <taxon>Bacteria</taxon>
        <taxon>Bacillati</taxon>
        <taxon>Actinomycetota</taxon>
        <taxon>Actinomycetes</taxon>
        <taxon>Streptosporangiales</taxon>
        <taxon>Streptosporangiaceae</taxon>
        <taxon>Nonomuraea</taxon>
    </lineage>
</organism>
<dbReference type="PROSITE" id="PS50043">
    <property type="entry name" value="HTH_LUXR_2"/>
    <property type="match status" value="1"/>
</dbReference>
<dbReference type="Pfam" id="PF25872">
    <property type="entry name" value="HTH_77"/>
    <property type="match status" value="1"/>
</dbReference>
<evidence type="ECO:0000313" key="4">
    <source>
        <dbReference type="Proteomes" id="UP001212498"/>
    </source>
</evidence>
<keyword evidence="4" id="KW-1185">Reference proteome</keyword>
<dbReference type="RefSeq" id="WP_271277833.1">
    <property type="nucleotide sequence ID" value="NZ_BAABFD010000004.1"/>
</dbReference>
<dbReference type="EMBL" id="JAPNUD010000071">
    <property type="protein sequence ID" value="MDA0643599.1"/>
    <property type="molecule type" value="Genomic_DNA"/>
</dbReference>
<dbReference type="InterPro" id="IPR000792">
    <property type="entry name" value="Tscrpt_reg_LuxR_C"/>
</dbReference>
<dbReference type="PANTHER" id="PTHR47691:SF3">
    <property type="entry name" value="HTH-TYPE TRANSCRIPTIONAL REGULATOR RV0890C-RELATED"/>
    <property type="match status" value="1"/>
</dbReference>
<comment type="caution">
    <text evidence="3">The sequence shown here is derived from an EMBL/GenBank/DDBJ whole genome shotgun (WGS) entry which is preliminary data.</text>
</comment>
<dbReference type="PRINTS" id="PR00364">
    <property type="entry name" value="DISEASERSIST"/>
</dbReference>
<sequence length="988" mass="100774">MTGGGMSEREAEVLAALGHRLTNAQIAARLHISVRTVESHVSSLLRKHGAADRKELAALARQSRTGELAGLPAARTSFVGRSAERAEIIAAFESSRLVTLAGPGGVGKTRLAVAVAGAAAPSFPHGGAFVDLVPVRDGFVAEAVAAALGVAERPGQPLEDAIADRLGRGRALLVLDNCEHLLDPVAALVDRLLAVCPATRALVTSRERLGVPGERVVSVEPLPPGSDAVELFLDRAGAAGFAAGRDVASRICARLDGLPLAIELAAARGAALGADGLLAALDDNLRLLAGGRGGDRRHRSLRTVLGWSHDLLETDERALFRRLAVFAGGFGLDAVVAVTGGSRSAAADVLGRLVDKSLVVHRRDAGGWRLLETVRAFAAERLEESGELPDARRRHLAWAVETADALTTARADDPDTAWWGRFDAVADDLRAALATATGESANAAALPSPEGTFAAGTADGGTGAGADGSGVGESAGARVGVDRATGTDADGSGVGESAGARVGVDRATGAGADGSGVGESAGARVGVDGGTGAGADGSGVVGVGGEAHRLARRLAGLTYGRRFLREAVARYEQAAVLAPGDGEAARDLADAAECALAFARAGQAYRLQLGAAERARAAGDGNAEAVALARAAVIAERHPGFGFDDEPEEERVRALPAEAAAAGDLDDPYVAAHVAAARAWSTGRPDVAGRALEAARATGDPVLTSSALDAVICAADRGGRAREAYRLAGERLKLLPAMDGDDPRTGIEIVDALHTASFFAVAVGDLHGALKAARMAADDDVTGSHPALAGSRLVPPLVLAGDFDQALARAAEMVDGQARVDAPPGRWMAPALGMVALAHGLRGDDTACQAWRARAIAVGHIGPASRYAPLITFIDARLAIHQADLTHTSPADGPGREGGGGMFGRYAIAAVAELAVVRGEADAAERVAAAKAAGEENAWAAACLKRAQGRLRGDREALGESAEMWGRIGAAHEREATLRLLNLTDRSG</sequence>
<dbReference type="InterPro" id="IPR058852">
    <property type="entry name" value="HTH_77"/>
</dbReference>
<name>A0ABT4T288_9ACTN</name>
<feature type="region of interest" description="Disordered" evidence="1">
    <location>
        <begin position="442"/>
        <end position="499"/>
    </location>
</feature>
<evidence type="ECO:0000313" key="3">
    <source>
        <dbReference type="EMBL" id="MDA0643599.1"/>
    </source>
</evidence>
<dbReference type="InterPro" id="IPR016032">
    <property type="entry name" value="Sig_transdc_resp-reg_C-effctor"/>
</dbReference>
<evidence type="ECO:0000259" key="2">
    <source>
        <dbReference type="PROSITE" id="PS50043"/>
    </source>
</evidence>
<dbReference type="Gene3D" id="3.40.50.300">
    <property type="entry name" value="P-loop containing nucleotide triphosphate hydrolases"/>
    <property type="match status" value="1"/>
</dbReference>
<dbReference type="Gene3D" id="1.10.10.10">
    <property type="entry name" value="Winged helix-like DNA-binding domain superfamily/Winged helix DNA-binding domain"/>
    <property type="match status" value="1"/>
</dbReference>
<feature type="domain" description="HTH luxR-type" evidence="2">
    <location>
        <begin position="1"/>
        <end position="64"/>
    </location>
</feature>
<reference evidence="3 4" key="1">
    <citation type="submission" date="2022-11" db="EMBL/GenBank/DDBJ databases">
        <title>Nonomuraea corallina sp. nov., a new species of the genus Nonomuraea isolated from sea side sediment in Thai sea.</title>
        <authorList>
            <person name="Ngamcharungchit C."/>
            <person name="Matsumoto A."/>
            <person name="Suriyachadkun C."/>
            <person name="Panbangred W."/>
            <person name="Inahashi Y."/>
            <person name="Intra B."/>
        </authorList>
    </citation>
    <scope>NUCLEOTIDE SEQUENCE [LARGE SCALE GENOMIC DNA]</scope>
    <source>
        <strain evidence="3 4">DSM 43553</strain>
    </source>
</reference>
<dbReference type="InterPro" id="IPR036388">
    <property type="entry name" value="WH-like_DNA-bd_sf"/>
</dbReference>
<feature type="compositionally biased region" description="Low complexity" evidence="1">
    <location>
        <begin position="442"/>
        <end position="457"/>
    </location>
</feature>
<proteinExistence type="predicted"/>
<dbReference type="SUPFAM" id="SSF46894">
    <property type="entry name" value="C-terminal effector domain of the bipartite response regulators"/>
    <property type="match status" value="1"/>
</dbReference>
<dbReference type="Pfam" id="PF00196">
    <property type="entry name" value="GerE"/>
    <property type="match status" value="1"/>
</dbReference>
<gene>
    <name evidence="3" type="ORF">OUY24_23480</name>
</gene>
<dbReference type="PRINTS" id="PR00038">
    <property type="entry name" value="HTHLUXR"/>
</dbReference>
<dbReference type="SMART" id="SM00421">
    <property type="entry name" value="HTH_LUXR"/>
    <property type="match status" value="1"/>
</dbReference>
<evidence type="ECO:0000256" key="1">
    <source>
        <dbReference type="SAM" id="MobiDB-lite"/>
    </source>
</evidence>
<dbReference type="PANTHER" id="PTHR47691">
    <property type="entry name" value="REGULATOR-RELATED"/>
    <property type="match status" value="1"/>
</dbReference>
<dbReference type="CDD" id="cd06170">
    <property type="entry name" value="LuxR_C_like"/>
    <property type="match status" value="1"/>
</dbReference>
<dbReference type="InterPro" id="IPR027417">
    <property type="entry name" value="P-loop_NTPase"/>
</dbReference>
<feature type="compositionally biased region" description="Gly residues" evidence="1">
    <location>
        <begin position="458"/>
        <end position="473"/>
    </location>
</feature>
<dbReference type="SUPFAM" id="SSF52540">
    <property type="entry name" value="P-loop containing nucleoside triphosphate hydrolases"/>
    <property type="match status" value="1"/>
</dbReference>
<dbReference type="Proteomes" id="UP001212498">
    <property type="component" value="Unassembled WGS sequence"/>
</dbReference>
<protein>
    <submittedName>
        <fullName evidence="3">LuxR C-terminal-related transcriptional regulator</fullName>
    </submittedName>
</protein>